<dbReference type="PROSITE" id="PS50118">
    <property type="entry name" value="HMG_BOX_2"/>
    <property type="match status" value="1"/>
</dbReference>
<keyword evidence="3 6" id="KW-0238">DNA-binding</keyword>
<feature type="region of interest" description="Disordered" evidence="7">
    <location>
        <begin position="222"/>
        <end position="301"/>
    </location>
</feature>
<evidence type="ECO:0000313" key="10">
    <source>
        <dbReference type="Proteomes" id="UP001324427"/>
    </source>
</evidence>
<feature type="region of interest" description="Disordered" evidence="7">
    <location>
        <begin position="360"/>
        <end position="395"/>
    </location>
</feature>
<feature type="region of interest" description="Disordered" evidence="7">
    <location>
        <begin position="503"/>
        <end position="527"/>
    </location>
</feature>
<reference evidence="9 10" key="1">
    <citation type="submission" date="2021-11" db="EMBL/GenBank/DDBJ databases">
        <title>Black yeast isolated from Biological Soil Crust.</title>
        <authorList>
            <person name="Kurbessoian T."/>
        </authorList>
    </citation>
    <scope>NUCLEOTIDE SEQUENCE [LARGE SCALE GENOMIC DNA]</scope>
    <source>
        <strain evidence="9 10">CCFEE 5522</strain>
    </source>
</reference>
<comment type="subcellular location">
    <subcellularLocation>
        <location evidence="1">Nucleus</location>
    </subcellularLocation>
</comment>
<evidence type="ECO:0000256" key="1">
    <source>
        <dbReference type="ARBA" id="ARBA00004123"/>
    </source>
</evidence>
<organism evidence="9 10">
    <name type="scientific">Oleoguttula mirabilis</name>
    <dbReference type="NCBI Taxonomy" id="1507867"/>
    <lineage>
        <taxon>Eukaryota</taxon>
        <taxon>Fungi</taxon>
        <taxon>Dikarya</taxon>
        <taxon>Ascomycota</taxon>
        <taxon>Pezizomycotina</taxon>
        <taxon>Dothideomycetes</taxon>
        <taxon>Dothideomycetidae</taxon>
        <taxon>Mycosphaerellales</taxon>
        <taxon>Teratosphaeriaceae</taxon>
        <taxon>Oleoguttula</taxon>
    </lineage>
</organism>
<dbReference type="SUPFAM" id="SSF47095">
    <property type="entry name" value="HMG-box"/>
    <property type="match status" value="1"/>
</dbReference>
<keyword evidence="4" id="KW-0804">Transcription</keyword>
<dbReference type="PANTHER" id="PTHR45803">
    <property type="entry name" value="SOX100B"/>
    <property type="match status" value="1"/>
</dbReference>
<name>A0AAV9J6F4_9PEZI</name>
<proteinExistence type="predicted"/>
<feature type="compositionally biased region" description="Basic and acidic residues" evidence="7">
    <location>
        <begin position="253"/>
        <end position="264"/>
    </location>
</feature>
<feature type="domain" description="HMG box" evidence="8">
    <location>
        <begin position="162"/>
        <end position="230"/>
    </location>
</feature>
<dbReference type="EMBL" id="JAVFHQ010000065">
    <property type="protein sequence ID" value="KAK4540585.1"/>
    <property type="molecule type" value="Genomic_DNA"/>
</dbReference>
<evidence type="ECO:0000256" key="5">
    <source>
        <dbReference type="ARBA" id="ARBA00023242"/>
    </source>
</evidence>
<keyword evidence="10" id="KW-1185">Reference proteome</keyword>
<dbReference type="InterPro" id="IPR050917">
    <property type="entry name" value="SOX_TF"/>
</dbReference>
<keyword evidence="2" id="KW-0805">Transcription regulation</keyword>
<dbReference type="Gene3D" id="1.10.30.10">
    <property type="entry name" value="High mobility group box domain"/>
    <property type="match status" value="1"/>
</dbReference>
<dbReference type="AlphaFoldDB" id="A0AAV9J6F4"/>
<feature type="compositionally biased region" description="Low complexity" evidence="7">
    <location>
        <begin position="371"/>
        <end position="383"/>
    </location>
</feature>
<sequence length="527" mass="58755">MTSTRVIHQGPSPEEDYGLDAIAQHNAAVTSTEQFPVYQDDAKGLGIYHDGYAPYQEDASYLHNPPTPRSNTASDGVRTRSGRSTRRTDSPFSNGARVSKSPAARTKKEKKSKMDRSKMPKLTAPLSVLTKDLPVPMKDMDEWVNRSAETRRKEVEKRNGYVTRPMNSFMLYRSAYAERTKAWCVQNNHQVVSSVSGESWPMEPQEVRDQFNEWSKIERANHAAAHPEYKFSPSKATNKRHKGEVSDDEEDAVSEHDGDPDGEYRAGGGRSVRQRRQTPQQHEQVPLNSTYGFDSHPYYGQQVSGYEQSHYQYANPGRPLPSNIAYTSEGVPYNPQTNAYIQQQTYQHPQYPYVQDVRGVRIPTPDSLGGQQQQHQQQQQQQQSVGGYGLPGGQQMAADELFTSSRTSTPMQQYNQYGQPVYPQYTHQSIYQQSTTPYQHPAPPPPVSQAYAEHQAYLQAASQPQVAIDPGLEADFGGGVVGEGESHFESAIGDLTGADLGGLEYYQESTSPDGALGPPWSPTDVLK</sequence>
<evidence type="ECO:0000256" key="7">
    <source>
        <dbReference type="SAM" id="MobiDB-lite"/>
    </source>
</evidence>
<protein>
    <recommendedName>
        <fullName evidence="8">HMG box domain-containing protein</fullName>
    </recommendedName>
</protein>
<dbReference type="Pfam" id="PF00505">
    <property type="entry name" value="HMG_box"/>
    <property type="match status" value="1"/>
</dbReference>
<evidence type="ECO:0000256" key="4">
    <source>
        <dbReference type="ARBA" id="ARBA00023163"/>
    </source>
</evidence>
<gene>
    <name evidence="9" type="ORF">LTR36_009115</name>
</gene>
<accession>A0AAV9J6F4</accession>
<feature type="compositionally biased region" description="Polar residues" evidence="7">
    <location>
        <begin position="277"/>
        <end position="292"/>
    </location>
</feature>
<dbReference type="InterPro" id="IPR036910">
    <property type="entry name" value="HMG_box_dom_sf"/>
</dbReference>
<dbReference type="InterPro" id="IPR009071">
    <property type="entry name" value="HMG_box_dom"/>
</dbReference>
<comment type="caution">
    <text evidence="9">The sequence shown here is derived from an EMBL/GenBank/DDBJ whole genome shotgun (WGS) entry which is preliminary data.</text>
</comment>
<dbReference type="Proteomes" id="UP001324427">
    <property type="component" value="Unassembled WGS sequence"/>
</dbReference>
<keyword evidence="5 6" id="KW-0539">Nucleus</keyword>
<dbReference type="GO" id="GO:0000981">
    <property type="term" value="F:DNA-binding transcription factor activity, RNA polymerase II-specific"/>
    <property type="evidence" value="ECO:0007669"/>
    <property type="project" value="TreeGrafter"/>
</dbReference>
<evidence type="ECO:0000259" key="8">
    <source>
        <dbReference type="PROSITE" id="PS50118"/>
    </source>
</evidence>
<feature type="region of interest" description="Disordered" evidence="7">
    <location>
        <begin position="57"/>
        <end position="128"/>
    </location>
</feature>
<dbReference type="GO" id="GO:0000978">
    <property type="term" value="F:RNA polymerase II cis-regulatory region sequence-specific DNA binding"/>
    <property type="evidence" value="ECO:0007669"/>
    <property type="project" value="TreeGrafter"/>
</dbReference>
<dbReference type="PANTHER" id="PTHR45803:SF5">
    <property type="entry name" value="SOX100B"/>
    <property type="match status" value="1"/>
</dbReference>
<feature type="DNA-binding region" description="HMG box" evidence="6">
    <location>
        <begin position="162"/>
        <end position="230"/>
    </location>
</feature>
<dbReference type="GO" id="GO:0005634">
    <property type="term" value="C:nucleus"/>
    <property type="evidence" value="ECO:0007669"/>
    <property type="project" value="UniProtKB-SubCell"/>
</dbReference>
<evidence type="ECO:0000256" key="3">
    <source>
        <dbReference type="ARBA" id="ARBA00023125"/>
    </source>
</evidence>
<evidence type="ECO:0000256" key="6">
    <source>
        <dbReference type="PROSITE-ProRule" id="PRU00267"/>
    </source>
</evidence>
<dbReference type="CDD" id="cd01389">
    <property type="entry name" value="HMG-box_ROX1-like"/>
    <property type="match status" value="1"/>
</dbReference>
<evidence type="ECO:0000256" key="2">
    <source>
        <dbReference type="ARBA" id="ARBA00023015"/>
    </source>
</evidence>
<evidence type="ECO:0000313" key="9">
    <source>
        <dbReference type="EMBL" id="KAK4540585.1"/>
    </source>
</evidence>